<organism evidence="2">
    <name type="scientific">Streptomyces sp. R39</name>
    <dbReference type="NCBI Taxonomy" id="3238631"/>
    <lineage>
        <taxon>Bacteria</taxon>
        <taxon>Bacillati</taxon>
        <taxon>Actinomycetota</taxon>
        <taxon>Actinomycetes</taxon>
        <taxon>Kitasatosporales</taxon>
        <taxon>Streptomycetaceae</taxon>
        <taxon>Streptomyces</taxon>
    </lineage>
</organism>
<reference evidence="2" key="1">
    <citation type="submission" date="2024-07" db="EMBL/GenBank/DDBJ databases">
        <authorList>
            <person name="Yu S.T."/>
        </authorList>
    </citation>
    <scope>NUCLEOTIDE SEQUENCE</scope>
    <source>
        <strain evidence="2">R39</strain>
    </source>
</reference>
<dbReference type="Gene3D" id="1.10.10.10">
    <property type="entry name" value="Winged helix-like DNA-binding domain superfamily/Winged helix DNA-binding domain"/>
    <property type="match status" value="1"/>
</dbReference>
<protein>
    <submittedName>
        <fullName evidence="2">ANTAR domain-containing protein</fullName>
    </submittedName>
</protein>
<dbReference type="GO" id="GO:0003723">
    <property type="term" value="F:RNA binding"/>
    <property type="evidence" value="ECO:0007669"/>
    <property type="project" value="InterPro"/>
</dbReference>
<name>A0AB39QWJ2_9ACTN</name>
<evidence type="ECO:0000313" key="2">
    <source>
        <dbReference type="EMBL" id="XDQ45199.1"/>
    </source>
</evidence>
<proteinExistence type="predicted"/>
<dbReference type="InterPro" id="IPR005561">
    <property type="entry name" value="ANTAR"/>
</dbReference>
<dbReference type="SUPFAM" id="SSF52172">
    <property type="entry name" value="CheY-like"/>
    <property type="match status" value="1"/>
</dbReference>
<feature type="domain" description="ANTAR" evidence="1">
    <location>
        <begin position="14"/>
        <end position="75"/>
    </location>
</feature>
<dbReference type="RefSeq" id="WP_369223918.1">
    <property type="nucleotide sequence ID" value="NZ_CP163441.1"/>
</dbReference>
<dbReference type="InterPro" id="IPR036388">
    <property type="entry name" value="WH-like_DNA-bd_sf"/>
</dbReference>
<accession>A0AB39QWJ2</accession>
<dbReference type="InterPro" id="IPR011006">
    <property type="entry name" value="CheY-like_superfamily"/>
</dbReference>
<gene>
    <name evidence="2" type="ORF">AB5J52_24730</name>
</gene>
<dbReference type="PROSITE" id="PS50921">
    <property type="entry name" value="ANTAR"/>
    <property type="match status" value="1"/>
</dbReference>
<dbReference type="SMART" id="SM01012">
    <property type="entry name" value="ANTAR"/>
    <property type="match status" value="1"/>
</dbReference>
<evidence type="ECO:0000259" key="1">
    <source>
        <dbReference type="PROSITE" id="PS50921"/>
    </source>
</evidence>
<dbReference type="Pfam" id="PF03861">
    <property type="entry name" value="ANTAR"/>
    <property type="match status" value="1"/>
</dbReference>
<sequence>MPEDTEDMDPLARITALETEIAQLRHAVTARATVDQAMGVVIAYAGVTPETAWEILRDVSQHTNTKLREIAEQIRQWPHCEWLPDEVRHALGAAVLARSAQPPATGAAVPDR</sequence>
<dbReference type="EMBL" id="CP163441">
    <property type="protein sequence ID" value="XDQ45199.1"/>
    <property type="molecule type" value="Genomic_DNA"/>
</dbReference>
<dbReference type="AlphaFoldDB" id="A0AB39QWJ2"/>